<dbReference type="EMBL" id="CP001632">
    <property type="protein sequence ID" value="ACU93322.1"/>
    <property type="molecule type" value="Genomic_DNA"/>
</dbReference>
<proteinExistence type="predicted"/>
<evidence type="ECO:0000256" key="1">
    <source>
        <dbReference type="SAM" id="MobiDB-lite"/>
    </source>
</evidence>
<keyword evidence="3" id="KW-1185">Reference proteome</keyword>
<gene>
    <name evidence="2" type="ordered locus">Coch_1777</name>
</gene>
<evidence type="ECO:0000313" key="2">
    <source>
        <dbReference type="EMBL" id="ACU93322.1"/>
    </source>
</evidence>
<evidence type="ECO:0000313" key="3">
    <source>
        <dbReference type="Proteomes" id="UP000006650"/>
    </source>
</evidence>
<reference evidence="2 3" key="1">
    <citation type="journal article" date="2009" name="Stand. Genomic Sci.">
        <title>Complete genome sequence of Capnocytophaga ochracea type strain (VPI 2845).</title>
        <authorList>
            <person name="Mavrommatis K."/>
            <person name="Gronow S."/>
            <person name="Saunders E."/>
            <person name="Land M."/>
            <person name="Lapidus A."/>
            <person name="Copeland A."/>
            <person name="Glavina Del Rio T."/>
            <person name="Nolan M."/>
            <person name="Lucas S."/>
            <person name="Chen F."/>
            <person name="Tice H."/>
            <person name="Cheng J.F."/>
            <person name="Bruce D."/>
            <person name="Goodwin L."/>
            <person name="Pitluck S."/>
            <person name="Pati A."/>
            <person name="Ivanova N."/>
            <person name="Chen A."/>
            <person name="Palaniappan K."/>
            <person name="Chain P."/>
            <person name="Hauser L."/>
            <person name="Chang Y.J."/>
            <person name="Jeffries C.D."/>
            <person name="Brettin T."/>
            <person name="Detter J.C."/>
            <person name="Han C."/>
            <person name="Bristow J."/>
            <person name="Goker M."/>
            <person name="Rohde M."/>
            <person name="Eisen J.A."/>
            <person name="Markowitz V."/>
            <person name="Kyrpides N.C."/>
            <person name="Klenk H.P."/>
            <person name="Hugenholtz P."/>
        </authorList>
    </citation>
    <scope>NUCLEOTIDE SEQUENCE [LARGE SCALE GENOMIC DNA]</scope>
    <source>
        <strain evidence="3">ATCC 27872 / DSM 7271 / JCM 12966 / VPI 2845</strain>
    </source>
</reference>
<dbReference type="KEGG" id="coc:Coch_1777"/>
<feature type="region of interest" description="Disordered" evidence="1">
    <location>
        <begin position="1"/>
        <end position="33"/>
    </location>
</feature>
<dbReference type="HOGENOM" id="CLU_3381161_0_0_10"/>
<sequence>MLKRKKKEGMTNDGRRMTQGNVAMGTCIEQEKY</sequence>
<organism evidence="2 3">
    <name type="scientific">Capnocytophaga ochracea (strain ATCC 27872 / DSM 7271 / CCUG 9716 / JCM 12966 / NCTC 12371 / SS31 / VPI 2845)</name>
    <name type="common">Bacteroides ochraceus</name>
    <dbReference type="NCBI Taxonomy" id="521097"/>
    <lineage>
        <taxon>Bacteria</taxon>
        <taxon>Pseudomonadati</taxon>
        <taxon>Bacteroidota</taxon>
        <taxon>Flavobacteriia</taxon>
        <taxon>Flavobacteriales</taxon>
        <taxon>Flavobacteriaceae</taxon>
        <taxon>Capnocytophaga</taxon>
    </lineage>
</organism>
<dbReference type="Proteomes" id="UP000006650">
    <property type="component" value="Chromosome"/>
</dbReference>
<protein>
    <submittedName>
        <fullName evidence="2">Uncharacterized protein</fullName>
    </submittedName>
</protein>
<name>C7M862_CAPOD</name>
<dbReference type="AlphaFoldDB" id="C7M862"/>
<accession>C7M862</accession>